<dbReference type="SUPFAM" id="SSF51395">
    <property type="entry name" value="FMN-linked oxidoreductases"/>
    <property type="match status" value="1"/>
</dbReference>
<evidence type="ECO:0000313" key="4">
    <source>
        <dbReference type="EMBL" id="SDK77810.1"/>
    </source>
</evidence>
<dbReference type="GO" id="GO:0016491">
    <property type="term" value="F:oxidoreductase activity"/>
    <property type="evidence" value="ECO:0007669"/>
    <property type="project" value="UniProtKB-KW"/>
</dbReference>
<keyword evidence="5" id="KW-1185">Reference proteome</keyword>
<dbReference type="InterPro" id="IPR013785">
    <property type="entry name" value="Aldolase_TIM"/>
</dbReference>
<dbReference type="Gene3D" id="3.20.20.70">
    <property type="entry name" value="Aldolase class I"/>
    <property type="match status" value="1"/>
</dbReference>
<keyword evidence="1" id="KW-0285">Flavoprotein</keyword>
<dbReference type="PANTHER" id="PTHR43656:SF2">
    <property type="entry name" value="BINDING OXIDOREDUCTASE, PUTATIVE (AFU_ORTHOLOGUE AFUA_2G08260)-RELATED"/>
    <property type="match status" value="1"/>
</dbReference>
<organism evidence="4 5">
    <name type="scientific">Actinopolyspora mzabensis</name>
    <dbReference type="NCBI Taxonomy" id="995066"/>
    <lineage>
        <taxon>Bacteria</taxon>
        <taxon>Bacillati</taxon>
        <taxon>Actinomycetota</taxon>
        <taxon>Actinomycetes</taxon>
        <taxon>Actinopolysporales</taxon>
        <taxon>Actinopolysporaceae</taxon>
        <taxon>Actinopolyspora</taxon>
    </lineage>
</organism>
<sequence>MSARAAQALARPFTLGSMELPNRLVMAPMTRGQSPDGVPDENVAAYYARRAAAGTGLIITEGTYVDDPSAGDGKNVPRFHDEGPLAGWRDVVNAVHEQGGKIMPQLWHVGIQRRAGKPPVPEAPSVGPSGIALDGTRQAGEELSLADVERLVEAFAEAARQAERIGFDGVELHGAHGYLIDQFLWERTNRRTDAYGGSPVERTRFAADIVAAVRERVSADFPVVLRFSQWKADNYDAKLAETPDELERMLAPLSEAGIDAFHASGRRYWEPEFPESDPDLNIGGWARKLTGKPVITVGSVGLDAVFDPATLGEGAGTNVASVEGLAERLEREEFDLVAVGRALLADPEWSRKVLDGRESELVPFTREAMATLY</sequence>
<evidence type="ECO:0000259" key="3">
    <source>
        <dbReference type="Pfam" id="PF00724"/>
    </source>
</evidence>
<evidence type="ECO:0000256" key="2">
    <source>
        <dbReference type="ARBA" id="ARBA00023002"/>
    </source>
</evidence>
<dbReference type="CDD" id="cd04747">
    <property type="entry name" value="OYE_like_5_FMN"/>
    <property type="match status" value="1"/>
</dbReference>
<dbReference type="FunFam" id="3.20.20.70:FF:000262">
    <property type="entry name" value="NADH:flavin oxidoreductase"/>
    <property type="match status" value="1"/>
</dbReference>
<dbReference type="Proteomes" id="UP000199213">
    <property type="component" value="Unassembled WGS sequence"/>
</dbReference>
<feature type="domain" description="NADH:flavin oxidoreductase/NADH oxidase N-terminal" evidence="3">
    <location>
        <begin position="11"/>
        <end position="359"/>
    </location>
</feature>
<accession>A0A1G9ENW8</accession>
<evidence type="ECO:0000256" key="1">
    <source>
        <dbReference type="ARBA" id="ARBA00022630"/>
    </source>
</evidence>
<dbReference type="OrthoDB" id="3169239at2"/>
<reference evidence="5" key="1">
    <citation type="submission" date="2016-10" db="EMBL/GenBank/DDBJ databases">
        <authorList>
            <person name="Varghese N."/>
            <person name="Submissions S."/>
        </authorList>
    </citation>
    <scope>NUCLEOTIDE SEQUENCE [LARGE SCALE GENOMIC DNA]</scope>
    <source>
        <strain evidence="5">DSM 45460</strain>
    </source>
</reference>
<dbReference type="InterPro" id="IPR051799">
    <property type="entry name" value="NADH_flavin_oxidoreductase"/>
</dbReference>
<keyword evidence="2" id="KW-0560">Oxidoreductase</keyword>
<dbReference type="AlphaFoldDB" id="A0A1G9ENW8"/>
<proteinExistence type="predicted"/>
<evidence type="ECO:0000313" key="5">
    <source>
        <dbReference type="Proteomes" id="UP000199213"/>
    </source>
</evidence>
<protein>
    <submittedName>
        <fullName evidence="4">2,4-dienoyl-CoA reductase</fullName>
    </submittedName>
</protein>
<dbReference type="InterPro" id="IPR001155">
    <property type="entry name" value="OxRdtase_FMN_N"/>
</dbReference>
<dbReference type="RefSeq" id="WP_092631595.1">
    <property type="nucleotide sequence ID" value="NZ_FNFM01000012.1"/>
</dbReference>
<dbReference type="PANTHER" id="PTHR43656">
    <property type="entry name" value="BINDING OXIDOREDUCTASE, PUTATIVE (AFU_ORTHOLOGUE AFUA_2G08260)-RELATED"/>
    <property type="match status" value="1"/>
</dbReference>
<dbReference type="Pfam" id="PF00724">
    <property type="entry name" value="Oxidored_FMN"/>
    <property type="match status" value="1"/>
</dbReference>
<dbReference type="GO" id="GO:0010181">
    <property type="term" value="F:FMN binding"/>
    <property type="evidence" value="ECO:0007669"/>
    <property type="project" value="InterPro"/>
</dbReference>
<gene>
    <name evidence="4" type="ORF">SAMN04487820_112174</name>
</gene>
<name>A0A1G9ENW8_ACTMZ</name>
<dbReference type="EMBL" id="FNFM01000012">
    <property type="protein sequence ID" value="SDK77810.1"/>
    <property type="molecule type" value="Genomic_DNA"/>
</dbReference>